<proteinExistence type="predicted"/>
<dbReference type="PROSITE" id="PS51257">
    <property type="entry name" value="PROKAR_LIPOPROTEIN"/>
    <property type="match status" value="1"/>
</dbReference>
<evidence type="ECO:0000256" key="1">
    <source>
        <dbReference type="SAM" id="SignalP"/>
    </source>
</evidence>
<keyword evidence="3" id="KW-1185">Reference proteome</keyword>
<dbReference type="Proteomes" id="UP000256980">
    <property type="component" value="Unassembled WGS sequence"/>
</dbReference>
<evidence type="ECO:0000313" key="2">
    <source>
        <dbReference type="EMBL" id="RED43010.1"/>
    </source>
</evidence>
<comment type="caution">
    <text evidence="2">The sequence shown here is derived from an EMBL/GenBank/DDBJ whole genome shotgun (WGS) entry which is preliminary data.</text>
</comment>
<evidence type="ECO:0000313" key="3">
    <source>
        <dbReference type="Proteomes" id="UP000256980"/>
    </source>
</evidence>
<feature type="signal peptide" evidence="1">
    <location>
        <begin position="1"/>
        <end position="24"/>
    </location>
</feature>
<gene>
    <name evidence="2" type="ORF">DFQ10_107198</name>
</gene>
<accession>A0A3D9H0I4</accession>
<dbReference type="EMBL" id="QRDV01000007">
    <property type="protein sequence ID" value="RED43010.1"/>
    <property type="molecule type" value="Genomic_DNA"/>
</dbReference>
<dbReference type="OrthoDB" id="1199198at2"/>
<keyword evidence="1" id="KW-0732">Signal</keyword>
<name>A0A3D9H0I4_9FLAO</name>
<organism evidence="2 3">
    <name type="scientific">Winogradskyella eximia</name>
    <dbReference type="NCBI Taxonomy" id="262006"/>
    <lineage>
        <taxon>Bacteria</taxon>
        <taxon>Pseudomonadati</taxon>
        <taxon>Bacteroidota</taxon>
        <taxon>Flavobacteriia</taxon>
        <taxon>Flavobacteriales</taxon>
        <taxon>Flavobacteriaceae</taxon>
        <taxon>Winogradskyella</taxon>
    </lineage>
</organism>
<feature type="chain" id="PRO_5017535986" description="Kazal-like domain-containing protein" evidence="1">
    <location>
        <begin position="25"/>
        <end position="439"/>
    </location>
</feature>
<dbReference type="RefSeq" id="WP_115818187.1">
    <property type="nucleotide sequence ID" value="NZ_QRDV01000007.1"/>
</dbReference>
<protein>
    <recommendedName>
        <fullName evidence="4">Kazal-like domain-containing protein</fullName>
    </recommendedName>
</protein>
<evidence type="ECO:0008006" key="4">
    <source>
        <dbReference type="Google" id="ProtNLM"/>
    </source>
</evidence>
<reference evidence="2 3" key="1">
    <citation type="submission" date="2018-07" db="EMBL/GenBank/DDBJ databases">
        <title>Genomic Encyclopedia of Type Strains, Phase III (KMG-III): the genomes of soil and plant-associated and newly described type strains.</title>
        <authorList>
            <person name="Whitman W."/>
        </authorList>
    </citation>
    <scope>NUCLEOTIDE SEQUENCE [LARGE SCALE GENOMIC DNA]</scope>
    <source>
        <strain evidence="2 3">CECT 7946</strain>
    </source>
</reference>
<dbReference type="AlphaFoldDB" id="A0A3D9H0I4"/>
<sequence>MKTLKLTLFSLMMALMVITSCTNNESVIEEQQHTEESGSITNALLQLRTQFDDSGNVTQPNNPAGNIVLDFCFDFVYPLNLAYNNGTTVTVADLEGLIDIMLNSTEDLFINGIAFPFNVETYSDSTNAIEIVTINNENEFIALLESCDFNVAEPCECYEVYDPVCVEISDPSGAIFTVTYPNACYAACDGFTEEDFLDTCEEDYNPIGSDCFTLNYPISIVLDNNTTVVVNSDEELGTALYDMYHFEFVYPLTVTLENGDTVEVNNSDDMDALITSCYGCPCPANVDPVCVEIEQPDGSIITFVYNNACLAFCDGYTEFDLVYCNSSNDLCLPTAISDALEGFTEWTINSYNGSQDLNIYEITFNSNGTLQWMSSGSTFSGTWSVEENPTSGNMLSMSFSGPDLQQATGVWRIADCDLPCSITLQSNNGDEMIVSRECD</sequence>